<comment type="subunit">
    <text evidence="1">Homodimer.</text>
</comment>
<comment type="caution">
    <text evidence="5">The sequence shown here is derived from an EMBL/GenBank/DDBJ whole genome shotgun (WGS) entry which is preliminary data.</text>
</comment>
<dbReference type="InterPro" id="IPR047233">
    <property type="entry name" value="UAH_cupin"/>
</dbReference>
<evidence type="ECO:0000313" key="5">
    <source>
        <dbReference type="EMBL" id="PSC03243.1"/>
    </source>
</evidence>
<dbReference type="Pfam" id="PF04115">
    <property type="entry name" value="Ureidogly_lyase"/>
    <property type="match status" value="1"/>
</dbReference>
<keyword evidence="2" id="KW-0659">Purine metabolism</keyword>
<dbReference type="CDD" id="cd20298">
    <property type="entry name" value="cupin_UAH"/>
    <property type="match status" value="1"/>
</dbReference>
<accession>A0A2T1HNM8</accession>
<protein>
    <submittedName>
        <fullName evidence="5">Ureidoglycolate hydrolase</fullName>
    </submittedName>
</protein>
<evidence type="ECO:0000313" key="6">
    <source>
        <dbReference type="Proteomes" id="UP000239772"/>
    </source>
</evidence>
<sequence length="170" mass="18594">MGAGKAMILRPGILDPHSFAPFGSARRLSGGVSVNENRGRRIDLEAQLQHDAEARRAALALYRMEPSAAPVSVAFFERHPCSAQLFVAPPSARFLLVVAPDGDASEPDPARALAFLGEGDWEIIYHKGVWHFPLIALGASTDFTMMMWQTGDRRDCECRNLAAPLFVHVP</sequence>
<gene>
    <name evidence="5" type="ORF">SLNSH_20085</name>
</gene>
<dbReference type="PANTHER" id="PTHR21221:SF1">
    <property type="entry name" value="UREIDOGLYCOLATE LYASE"/>
    <property type="match status" value="1"/>
</dbReference>
<proteinExistence type="predicted"/>
<dbReference type="InterPro" id="IPR007247">
    <property type="entry name" value="Ureidogly_lyase"/>
</dbReference>
<dbReference type="GO" id="GO:0006144">
    <property type="term" value="P:purine nucleobase metabolic process"/>
    <property type="evidence" value="ECO:0007669"/>
    <property type="project" value="UniProtKB-KW"/>
</dbReference>
<organism evidence="5 6">
    <name type="scientific">Alsobacter soli</name>
    <dbReference type="NCBI Taxonomy" id="2109933"/>
    <lineage>
        <taxon>Bacteria</taxon>
        <taxon>Pseudomonadati</taxon>
        <taxon>Pseudomonadota</taxon>
        <taxon>Alphaproteobacteria</taxon>
        <taxon>Hyphomicrobiales</taxon>
        <taxon>Alsobacteraceae</taxon>
        <taxon>Alsobacter</taxon>
    </lineage>
</organism>
<reference evidence="6" key="1">
    <citation type="submission" date="2018-03" db="EMBL/GenBank/DDBJ databases">
        <authorList>
            <person name="Sun L."/>
            <person name="Liu H."/>
            <person name="Chen W."/>
            <person name="Huang K."/>
            <person name="Liu W."/>
            <person name="Gao X."/>
        </authorList>
    </citation>
    <scope>NUCLEOTIDE SEQUENCE [LARGE SCALE GENOMIC DNA]</scope>
    <source>
        <strain evidence="6">SH9</strain>
    </source>
</reference>
<name>A0A2T1HNM8_9HYPH</name>
<dbReference type="EMBL" id="PVZS01000029">
    <property type="protein sequence ID" value="PSC03243.1"/>
    <property type="molecule type" value="Genomic_DNA"/>
</dbReference>
<dbReference type="GO" id="GO:0050385">
    <property type="term" value="F:ureidoglycolate lyase activity"/>
    <property type="evidence" value="ECO:0007669"/>
    <property type="project" value="UniProtKB-EC"/>
</dbReference>
<evidence type="ECO:0000256" key="1">
    <source>
        <dbReference type="ARBA" id="ARBA00011738"/>
    </source>
</evidence>
<dbReference type="Proteomes" id="UP000239772">
    <property type="component" value="Unassembled WGS sequence"/>
</dbReference>
<dbReference type="SUPFAM" id="SSF51182">
    <property type="entry name" value="RmlC-like cupins"/>
    <property type="match status" value="1"/>
</dbReference>
<evidence type="ECO:0000256" key="3">
    <source>
        <dbReference type="ARBA" id="ARBA00023239"/>
    </source>
</evidence>
<evidence type="ECO:0000256" key="4">
    <source>
        <dbReference type="ARBA" id="ARBA00047684"/>
    </source>
</evidence>
<evidence type="ECO:0000256" key="2">
    <source>
        <dbReference type="ARBA" id="ARBA00022631"/>
    </source>
</evidence>
<dbReference type="OrthoDB" id="9804602at2"/>
<comment type="catalytic activity">
    <reaction evidence="4">
        <text>(S)-ureidoglycolate = urea + glyoxylate</text>
        <dbReference type="Rhea" id="RHEA:11304"/>
        <dbReference type="ChEBI" id="CHEBI:16199"/>
        <dbReference type="ChEBI" id="CHEBI:36655"/>
        <dbReference type="ChEBI" id="CHEBI:57296"/>
        <dbReference type="EC" id="4.3.2.3"/>
    </reaction>
</comment>
<dbReference type="GO" id="GO:0004848">
    <property type="term" value="F:ureidoglycolate hydrolase activity"/>
    <property type="evidence" value="ECO:0007669"/>
    <property type="project" value="InterPro"/>
</dbReference>
<dbReference type="GO" id="GO:0000256">
    <property type="term" value="P:allantoin catabolic process"/>
    <property type="evidence" value="ECO:0007669"/>
    <property type="project" value="InterPro"/>
</dbReference>
<dbReference type="InterPro" id="IPR024060">
    <property type="entry name" value="Ureidoglycolate_lyase_dom_sf"/>
</dbReference>
<dbReference type="RefSeq" id="WP_106339285.1">
    <property type="nucleotide sequence ID" value="NZ_PVZS01000029.1"/>
</dbReference>
<keyword evidence="6" id="KW-1185">Reference proteome</keyword>
<dbReference type="AlphaFoldDB" id="A0A2T1HNM8"/>
<dbReference type="PANTHER" id="PTHR21221">
    <property type="entry name" value="UREIDOGLYCOLATE HYDROLASE"/>
    <property type="match status" value="1"/>
</dbReference>
<keyword evidence="5" id="KW-0378">Hydrolase</keyword>
<keyword evidence="3" id="KW-0456">Lyase</keyword>
<dbReference type="Gene3D" id="2.60.120.480">
    <property type="entry name" value="Ureidoglycolate hydrolase"/>
    <property type="match status" value="1"/>
</dbReference>
<dbReference type="InterPro" id="IPR011051">
    <property type="entry name" value="RmlC_Cupin_sf"/>
</dbReference>